<gene>
    <name evidence="3" type="ORF">GQX73_g9632</name>
</gene>
<sequence>MPSPPSSPPASPSSSSPSSSPQPRRGPTNGIFRNGNWLCNCEPPRLATLWQVKKEKSKYKGEKFYGCPIKKGEGNLCDMFVLMDEAGQRQREAFNSNGRSEKKRQTTIHESFTPRKSKQELGEQVPAAETSDLQAVDNEASTSNPAPPSTTAESSTLGKGPYSGVGHISDASDTSSSEDEDGGRINSPTPRIPKSTSTLQSSTMARTPTTQPIGSKRKRPSEEEDLLDDLSASGEEELAAVTDRSSKAASTAGKRHDAPITPSVPRTTDMANGLPTPSDTKGKSVKRVLFAKDESTRNGAKRQCLDAGELFGTTATIDSTSTSPAKMVSEVMDLLKEEKITPAARNAVRETLWTYAKQAKGYELGRDVSRKAIKELEERCAQLRAELDASRAENDGLRTKNENLEKGRKKGRDGLLDLWDNLEKTREGAMELWNKV</sequence>
<name>A0A7C8MNH4_9PEZI</name>
<evidence type="ECO:0000256" key="2">
    <source>
        <dbReference type="SAM" id="MobiDB-lite"/>
    </source>
</evidence>
<feature type="coiled-coil region" evidence="1">
    <location>
        <begin position="366"/>
        <end position="407"/>
    </location>
</feature>
<feature type="compositionally biased region" description="Acidic residues" evidence="2">
    <location>
        <begin position="222"/>
        <end position="238"/>
    </location>
</feature>
<evidence type="ECO:0000313" key="3">
    <source>
        <dbReference type="EMBL" id="KAF2963955.1"/>
    </source>
</evidence>
<protein>
    <recommendedName>
        <fullName evidence="5">Zinc finger GRF-type domain-containing protein</fullName>
    </recommendedName>
</protein>
<dbReference type="AlphaFoldDB" id="A0A7C8MNH4"/>
<keyword evidence="1" id="KW-0175">Coiled coil</keyword>
<dbReference type="InParanoid" id="A0A7C8MNH4"/>
<keyword evidence="4" id="KW-1185">Reference proteome</keyword>
<proteinExistence type="predicted"/>
<feature type="compositionally biased region" description="Pro residues" evidence="2">
    <location>
        <begin position="1"/>
        <end position="11"/>
    </location>
</feature>
<dbReference type="Proteomes" id="UP000481858">
    <property type="component" value="Unassembled WGS sequence"/>
</dbReference>
<evidence type="ECO:0008006" key="5">
    <source>
        <dbReference type="Google" id="ProtNLM"/>
    </source>
</evidence>
<feature type="region of interest" description="Disordered" evidence="2">
    <location>
        <begin position="91"/>
        <end position="285"/>
    </location>
</feature>
<feature type="compositionally biased region" description="Polar residues" evidence="2">
    <location>
        <begin position="139"/>
        <end position="157"/>
    </location>
</feature>
<reference evidence="3 4" key="1">
    <citation type="submission" date="2019-12" db="EMBL/GenBank/DDBJ databases">
        <title>Draft genome sequence of the ascomycete Xylaria multiplex DSM 110363.</title>
        <authorList>
            <person name="Buettner E."/>
            <person name="Kellner H."/>
        </authorList>
    </citation>
    <scope>NUCLEOTIDE SEQUENCE [LARGE SCALE GENOMIC DNA]</scope>
    <source>
        <strain evidence="3 4">DSM 110363</strain>
    </source>
</reference>
<organism evidence="3 4">
    <name type="scientific">Xylaria multiplex</name>
    <dbReference type="NCBI Taxonomy" id="323545"/>
    <lineage>
        <taxon>Eukaryota</taxon>
        <taxon>Fungi</taxon>
        <taxon>Dikarya</taxon>
        <taxon>Ascomycota</taxon>
        <taxon>Pezizomycotina</taxon>
        <taxon>Sordariomycetes</taxon>
        <taxon>Xylariomycetidae</taxon>
        <taxon>Xylariales</taxon>
        <taxon>Xylariaceae</taxon>
        <taxon>Xylaria</taxon>
    </lineage>
</organism>
<feature type="compositionally biased region" description="Low complexity" evidence="2">
    <location>
        <begin position="12"/>
        <end position="21"/>
    </location>
</feature>
<evidence type="ECO:0000256" key="1">
    <source>
        <dbReference type="SAM" id="Coils"/>
    </source>
</evidence>
<dbReference type="EMBL" id="WUBL01000173">
    <property type="protein sequence ID" value="KAF2963955.1"/>
    <property type="molecule type" value="Genomic_DNA"/>
</dbReference>
<accession>A0A7C8MNH4</accession>
<evidence type="ECO:0000313" key="4">
    <source>
        <dbReference type="Proteomes" id="UP000481858"/>
    </source>
</evidence>
<dbReference type="OrthoDB" id="430051at2759"/>
<comment type="caution">
    <text evidence="3">The sequence shown here is derived from an EMBL/GenBank/DDBJ whole genome shotgun (WGS) entry which is preliminary data.</text>
</comment>
<feature type="compositionally biased region" description="Polar residues" evidence="2">
    <location>
        <begin position="186"/>
        <end position="213"/>
    </location>
</feature>
<feature type="compositionally biased region" description="Polar residues" evidence="2">
    <location>
        <begin position="264"/>
        <end position="279"/>
    </location>
</feature>
<feature type="region of interest" description="Disordered" evidence="2">
    <location>
        <begin position="1"/>
        <end position="32"/>
    </location>
</feature>